<feature type="compositionally biased region" description="Low complexity" evidence="2">
    <location>
        <begin position="114"/>
        <end position="149"/>
    </location>
</feature>
<evidence type="ECO:0000256" key="2">
    <source>
        <dbReference type="SAM" id="MobiDB-lite"/>
    </source>
</evidence>
<feature type="transmembrane region" description="Helical" evidence="3">
    <location>
        <begin position="91"/>
        <end position="112"/>
    </location>
</feature>
<feature type="region of interest" description="Disordered" evidence="2">
    <location>
        <begin position="114"/>
        <end position="155"/>
    </location>
</feature>
<protein>
    <recommendedName>
        <fullName evidence="4">DUF4352 domain-containing protein</fullName>
    </recommendedName>
</protein>
<feature type="region of interest" description="Disordered" evidence="2">
    <location>
        <begin position="1"/>
        <end position="87"/>
    </location>
</feature>
<dbReference type="OrthoDB" id="165850at2"/>
<keyword evidence="3" id="KW-1133">Transmembrane helix</keyword>
<evidence type="ECO:0000256" key="3">
    <source>
        <dbReference type="SAM" id="Phobius"/>
    </source>
</evidence>
<dbReference type="EMBL" id="BIFQ01000001">
    <property type="protein sequence ID" value="GCE03974.1"/>
    <property type="molecule type" value="Genomic_DNA"/>
</dbReference>
<evidence type="ECO:0000313" key="5">
    <source>
        <dbReference type="EMBL" id="GCE03974.1"/>
    </source>
</evidence>
<dbReference type="InterPro" id="IPR029050">
    <property type="entry name" value="Immunoprotect_excell_Ig-like"/>
</dbReference>
<sequence length="280" mass="29970">MQNNSDQPNQPFSPNQYGQPNQPFSPDQYGQQGQPFPPTQYGQPGQSGQFNQQYPYNQQPPYTPGGQPPYTPGMQPPYGQPPVPPKKKSKLGLIIGIVVAALVLCGIIGALATRTSSPSTTSTSSPTTQANTSTPTAQATTPSTTTQSSDQGNHKVGETVKVNDNWTAQLLDVKTTPGNDIIKPKPGNVFVVVHLSLKNTSSQTQNMSSLLCFKLQDKNGQAYNETIDPDAGTTPDGKVSANSPLAGSIVYEVPSSQHNFTLQFTPDITSNDMANWDFSI</sequence>
<feature type="compositionally biased region" description="Low complexity" evidence="2">
    <location>
        <begin position="48"/>
        <end position="60"/>
    </location>
</feature>
<reference evidence="6" key="1">
    <citation type="submission" date="2018-12" db="EMBL/GenBank/DDBJ databases">
        <title>Tengunoibacter tsumagoiensis gen. nov., sp. nov., Dictyobacter kobayashii sp. nov., D. alpinus sp. nov., and D. joshuensis sp. nov. and description of Dictyobacteraceae fam. nov. within the order Ktedonobacterales isolated from Tengu-no-mugimeshi.</title>
        <authorList>
            <person name="Wang C.M."/>
            <person name="Zheng Y."/>
            <person name="Sakai Y."/>
            <person name="Toyoda A."/>
            <person name="Minakuchi Y."/>
            <person name="Abe K."/>
            <person name="Yokota A."/>
            <person name="Yabe S."/>
        </authorList>
    </citation>
    <scope>NUCLEOTIDE SEQUENCE [LARGE SCALE GENOMIC DNA]</scope>
    <source>
        <strain evidence="6">S-27</strain>
    </source>
</reference>
<dbReference type="RefSeq" id="WP_126595175.1">
    <property type="nucleotide sequence ID" value="NZ_BIFQ01000001.1"/>
</dbReference>
<evidence type="ECO:0000256" key="1">
    <source>
        <dbReference type="ARBA" id="ARBA00022729"/>
    </source>
</evidence>
<feature type="domain" description="DUF4352" evidence="4">
    <location>
        <begin position="154"/>
        <end position="271"/>
    </location>
</feature>
<keyword evidence="3" id="KW-0812">Transmembrane</keyword>
<evidence type="ECO:0000313" key="6">
    <source>
        <dbReference type="Proteomes" id="UP000287224"/>
    </source>
</evidence>
<dbReference type="Gene3D" id="2.60.40.1240">
    <property type="match status" value="1"/>
</dbReference>
<keyword evidence="6" id="KW-1185">Reference proteome</keyword>
<comment type="caution">
    <text evidence="5">The sequence shown here is derived from an EMBL/GenBank/DDBJ whole genome shotgun (WGS) entry which is preliminary data.</text>
</comment>
<gene>
    <name evidence="5" type="ORF">KDAU_13030</name>
</gene>
<keyword evidence="1" id="KW-0732">Signal</keyword>
<evidence type="ECO:0000259" key="4">
    <source>
        <dbReference type="Pfam" id="PF11611"/>
    </source>
</evidence>
<feature type="compositionally biased region" description="Pro residues" evidence="2">
    <location>
        <begin position="61"/>
        <end position="84"/>
    </location>
</feature>
<keyword evidence="3" id="KW-0472">Membrane</keyword>
<dbReference type="Pfam" id="PF11611">
    <property type="entry name" value="DUF4352"/>
    <property type="match status" value="1"/>
</dbReference>
<accession>A0A401ZAT1</accession>
<proteinExistence type="predicted"/>
<name>A0A401ZAT1_9CHLR</name>
<feature type="compositionally biased region" description="Polar residues" evidence="2">
    <location>
        <begin position="1"/>
        <end position="47"/>
    </location>
</feature>
<dbReference type="InterPro" id="IPR029051">
    <property type="entry name" value="DUF4352"/>
</dbReference>
<organism evidence="5 6">
    <name type="scientific">Dictyobacter aurantiacus</name>
    <dbReference type="NCBI Taxonomy" id="1936993"/>
    <lineage>
        <taxon>Bacteria</taxon>
        <taxon>Bacillati</taxon>
        <taxon>Chloroflexota</taxon>
        <taxon>Ktedonobacteria</taxon>
        <taxon>Ktedonobacterales</taxon>
        <taxon>Dictyobacteraceae</taxon>
        <taxon>Dictyobacter</taxon>
    </lineage>
</organism>
<dbReference type="Proteomes" id="UP000287224">
    <property type="component" value="Unassembled WGS sequence"/>
</dbReference>
<dbReference type="AlphaFoldDB" id="A0A401ZAT1"/>